<sequence length="347" mass="37876">MAFPGVGEGDRPAALMTTLGRRLRARLRLMRHSPPLRMPSTLRALGILGMNERNGDYIGIYNDRRHYPLVDDKLKTKELALAAGIATPELYGVVEIEHQVRELDRILDGRREFVIKPAQGSGGNGIMVIADRRGVNFLRASGASVTRSELEHFISNALSGMYSLGGLPDKAIIEYRVKPHAVFDAVSYQGVPDIRTIVFRGVPVASMVRLPTRQSDGKANLHQGAIGAGIDLASGRTVDGVWFNNVLDAHPDSGNRVRGIQVPDWDELLTLAARSYDLTRLGYLGVDVVLDRDHGPLVLEYNARPGLNIQLANQMGLLSRLKQIRALAQVPDDAAARVALGQQLFGG</sequence>
<reference evidence="4 5" key="1">
    <citation type="submission" date="2013-10" db="EMBL/GenBank/DDBJ databases">
        <title>Salinisphaera orenii MK-B5 Genome Sequencing.</title>
        <authorList>
            <person name="Lai Q."/>
            <person name="Li C."/>
            <person name="Shao Z."/>
        </authorList>
    </citation>
    <scope>NUCLEOTIDE SEQUENCE [LARGE SCALE GENOMIC DNA]</scope>
    <source>
        <strain evidence="4 5">MK-B5</strain>
    </source>
</reference>
<organism evidence="4 5">
    <name type="scientific">Salinisphaera orenii MK-B5</name>
    <dbReference type="NCBI Taxonomy" id="856730"/>
    <lineage>
        <taxon>Bacteria</taxon>
        <taxon>Pseudomonadati</taxon>
        <taxon>Pseudomonadota</taxon>
        <taxon>Gammaproteobacteria</taxon>
        <taxon>Salinisphaerales</taxon>
        <taxon>Salinisphaeraceae</taxon>
        <taxon>Salinisphaera</taxon>
    </lineage>
</organism>
<accession>A0A423PH28</accession>
<evidence type="ECO:0000256" key="1">
    <source>
        <dbReference type="ARBA" id="ARBA00023211"/>
    </source>
</evidence>
<dbReference type="GO" id="GO:0046872">
    <property type="term" value="F:metal ion binding"/>
    <property type="evidence" value="ECO:0007669"/>
    <property type="project" value="InterPro"/>
</dbReference>
<protein>
    <submittedName>
        <fullName evidence="4">Alpha-L-glutamate ligase</fullName>
    </submittedName>
</protein>
<keyword evidence="2" id="KW-0067">ATP-binding</keyword>
<comment type="caution">
    <text evidence="4">The sequence shown here is derived from an EMBL/GenBank/DDBJ whole genome shotgun (WGS) entry which is preliminary data.</text>
</comment>
<dbReference type="PANTHER" id="PTHR21621:SF0">
    <property type="entry name" value="BETA-CITRYLGLUTAMATE SYNTHASE B-RELATED"/>
    <property type="match status" value="1"/>
</dbReference>
<proteinExistence type="predicted"/>
<keyword evidence="2" id="KW-0547">Nucleotide-binding</keyword>
<dbReference type="Pfam" id="PF14397">
    <property type="entry name" value="ATPgrasp_ST"/>
    <property type="match status" value="1"/>
</dbReference>
<dbReference type="Gene3D" id="3.30.470.20">
    <property type="entry name" value="ATP-grasp fold, B domain"/>
    <property type="match status" value="1"/>
</dbReference>
<dbReference type="GO" id="GO:0005737">
    <property type="term" value="C:cytoplasm"/>
    <property type="evidence" value="ECO:0007669"/>
    <property type="project" value="TreeGrafter"/>
</dbReference>
<evidence type="ECO:0000256" key="2">
    <source>
        <dbReference type="PROSITE-ProRule" id="PRU00409"/>
    </source>
</evidence>
<name>A0A423PH28_9GAMM</name>
<dbReference type="InterPro" id="IPR011758">
    <property type="entry name" value="RimK-rel_E_lig"/>
</dbReference>
<dbReference type="InterPro" id="IPR011761">
    <property type="entry name" value="ATP-grasp"/>
</dbReference>
<dbReference type="Proteomes" id="UP000283993">
    <property type="component" value="Unassembled WGS sequence"/>
</dbReference>
<keyword evidence="4" id="KW-0436">Ligase</keyword>
<dbReference type="GO" id="GO:0018169">
    <property type="term" value="F:ribosomal S6-glutamic acid ligase activity"/>
    <property type="evidence" value="ECO:0007669"/>
    <property type="project" value="TreeGrafter"/>
</dbReference>
<gene>
    <name evidence="4" type="ORF">SAOR_13130</name>
</gene>
<dbReference type="InterPro" id="IPR039523">
    <property type="entry name" value="RimK-rel_E_lig_ATP-grasp"/>
</dbReference>
<evidence type="ECO:0000313" key="5">
    <source>
        <dbReference type="Proteomes" id="UP000283993"/>
    </source>
</evidence>
<dbReference type="SUPFAM" id="SSF56059">
    <property type="entry name" value="Glutathione synthetase ATP-binding domain-like"/>
    <property type="match status" value="1"/>
</dbReference>
<dbReference type="AlphaFoldDB" id="A0A423PH28"/>
<dbReference type="EMBL" id="AYKH01000040">
    <property type="protein sequence ID" value="ROO24928.1"/>
    <property type="molecule type" value="Genomic_DNA"/>
</dbReference>
<evidence type="ECO:0000259" key="3">
    <source>
        <dbReference type="PROSITE" id="PS50975"/>
    </source>
</evidence>
<dbReference type="GO" id="GO:0005524">
    <property type="term" value="F:ATP binding"/>
    <property type="evidence" value="ECO:0007669"/>
    <property type="project" value="UniProtKB-UniRule"/>
</dbReference>
<evidence type="ECO:0000313" key="4">
    <source>
        <dbReference type="EMBL" id="ROO24928.1"/>
    </source>
</evidence>
<keyword evidence="5" id="KW-1185">Reference proteome</keyword>
<dbReference type="GO" id="GO:0009432">
    <property type="term" value="P:SOS response"/>
    <property type="evidence" value="ECO:0007669"/>
    <property type="project" value="TreeGrafter"/>
</dbReference>
<dbReference type="PROSITE" id="PS50975">
    <property type="entry name" value="ATP_GRASP"/>
    <property type="match status" value="1"/>
</dbReference>
<dbReference type="PANTHER" id="PTHR21621">
    <property type="entry name" value="RIBOSOMAL PROTEIN S6 MODIFICATION PROTEIN"/>
    <property type="match status" value="1"/>
</dbReference>
<dbReference type="NCBIfam" id="TIGR02291">
    <property type="entry name" value="rimK_rel_E_lig"/>
    <property type="match status" value="1"/>
</dbReference>
<keyword evidence="1" id="KW-0464">Manganese</keyword>
<feature type="domain" description="ATP-grasp" evidence="3">
    <location>
        <begin position="77"/>
        <end position="328"/>
    </location>
</feature>